<comment type="caution">
    <text evidence="3">The sequence shown here is derived from an EMBL/GenBank/DDBJ whole genome shotgun (WGS) entry which is preliminary data.</text>
</comment>
<protein>
    <recommendedName>
        <fullName evidence="5">Secreted protein</fullName>
    </recommendedName>
</protein>
<keyword evidence="4" id="KW-1185">Reference proteome</keyword>
<feature type="signal peptide" evidence="2">
    <location>
        <begin position="1"/>
        <end position="22"/>
    </location>
</feature>
<evidence type="ECO:0000313" key="4">
    <source>
        <dbReference type="Proteomes" id="UP001066276"/>
    </source>
</evidence>
<proteinExistence type="predicted"/>
<feature type="chain" id="PRO_5043384058" description="Secreted protein" evidence="2">
    <location>
        <begin position="23"/>
        <end position="101"/>
    </location>
</feature>
<evidence type="ECO:0000256" key="1">
    <source>
        <dbReference type="SAM" id="MobiDB-lite"/>
    </source>
</evidence>
<dbReference type="AlphaFoldDB" id="A0AAV7VP60"/>
<dbReference type="EMBL" id="JANPWB010000003">
    <property type="protein sequence ID" value="KAJ1203463.1"/>
    <property type="molecule type" value="Genomic_DNA"/>
</dbReference>
<dbReference type="Proteomes" id="UP001066276">
    <property type="component" value="Chromosome 2_1"/>
</dbReference>
<organism evidence="3 4">
    <name type="scientific">Pleurodeles waltl</name>
    <name type="common">Iberian ribbed newt</name>
    <dbReference type="NCBI Taxonomy" id="8319"/>
    <lineage>
        <taxon>Eukaryota</taxon>
        <taxon>Metazoa</taxon>
        <taxon>Chordata</taxon>
        <taxon>Craniata</taxon>
        <taxon>Vertebrata</taxon>
        <taxon>Euteleostomi</taxon>
        <taxon>Amphibia</taxon>
        <taxon>Batrachia</taxon>
        <taxon>Caudata</taxon>
        <taxon>Salamandroidea</taxon>
        <taxon>Salamandridae</taxon>
        <taxon>Pleurodelinae</taxon>
        <taxon>Pleurodeles</taxon>
    </lineage>
</organism>
<feature type="region of interest" description="Disordered" evidence="1">
    <location>
        <begin position="78"/>
        <end position="101"/>
    </location>
</feature>
<keyword evidence="2" id="KW-0732">Signal</keyword>
<evidence type="ECO:0008006" key="5">
    <source>
        <dbReference type="Google" id="ProtNLM"/>
    </source>
</evidence>
<sequence>MAVAWSSPALSLTAAAFAFAEAGTVVVRQRLKGRYHSGDRRQSECITEEKTKGCILSLALKCRILAPVACLHSPLPETNASTQRTPLGRGSREHTWAIAAD</sequence>
<accession>A0AAV7VP60</accession>
<reference evidence="3" key="1">
    <citation type="journal article" date="2022" name="bioRxiv">
        <title>Sequencing and chromosome-scale assembly of the giantPleurodeles waltlgenome.</title>
        <authorList>
            <person name="Brown T."/>
            <person name="Elewa A."/>
            <person name="Iarovenko S."/>
            <person name="Subramanian E."/>
            <person name="Araus A.J."/>
            <person name="Petzold A."/>
            <person name="Susuki M."/>
            <person name="Suzuki K.-i.T."/>
            <person name="Hayashi T."/>
            <person name="Toyoda A."/>
            <person name="Oliveira C."/>
            <person name="Osipova E."/>
            <person name="Leigh N.D."/>
            <person name="Simon A."/>
            <person name="Yun M.H."/>
        </authorList>
    </citation>
    <scope>NUCLEOTIDE SEQUENCE</scope>
    <source>
        <strain evidence="3">20211129_DDA</strain>
        <tissue evidence="3">Liver</tissue>
    </source>
</reference>
<evidence type="ECO:0000256" key="2">
    <source>
        <dbReference type="SAM" id="SignalP"/>
    </source>
</evidence>
<evidence type="ECO:0000313" key="3">
    <source>
        <dbReference type="EMBL" id="KAJ1203463.1"/>
    </source>
</evidence>
<gene>
    <name evidence="3" type="ORF">NDU88_007249</name>
</gene>
<name>A0AAV7VP60_PLEWA</name>